<dbReference type="InterPro" id="IPR036965">
    <property type="entry name" value="Terpene_synth_N_sf"/>
</dbReference>
<evidence type="ECO:0000313" key="3">
    <source>
        <dbReference type="EMBL" id="TYK12013.1"/>
    </source>
</evidence>
<dbReference type="InterPro" id="IPR052851">
    <property type="entry name" value="GCD1_mitochondrial"/>
</dbReference>
<dbReference type="InterPro" id="IPR008930">
    <property type="entry name" value="Terpenoid_cyclase/PrenylTrfase"/>
</dbReference>
<dbReference type="SFLD" id="SFLDG01019">
    <property type="entry name" value="Terpene_Cyclase_Like_1_C_Termi"/>
    <property type="match status" value="1"/>
</dbReference>
<dbReference type="SUPFAM" id="SSF48239">
    <property type="entry name" value="Terpenoid cyclases/Protein prenyltransferases"/>
    <property type="match status" value="1"/>
</dbReference>
<dbReference type="Gene3D" id="1.10.600.10">
    <property type="entry name" value="Farnesyl Diphosphate Synthase"/>
    <property type="match status" value="2"/>
</dbReference>
<dbReference type="InterPro" id="IPR005630">
    <property type="entry name" value="Terpene_synthase_metal-bd"/>
</dbReference>
<dbReference type="PANTHER" id="PTHR35476">
    <property type="entry name" value="MUCIN-LIKE PROTEIN"/>
    <property type="match status" value="1"/>
</dbReference>
<gene>
    <name evidence="3" type="ORF">E5676_scaffold1017G00220</name>
</gene>
<accession>A0A5D3CJ95</accession>
<dbReference type="Proteomes" id="UP000321947">
    <property type="component" value="Unassembled WGS sequence"/>
</dbReference>
<organism evidence="3 4">
    <name type="scientific">Cucumis melo var. makuwa</name>
    <name type="common">Oriental melon</name>
    <dbReference type="NCBI Taxonomy" id="1194695"/>
    <lineage>
        <taxon>Eukaryota</taxon>
        <taxon>Viridiplantae</taxon>
        <taxon>Streptophyta</taxon>
        <taxon>Embryophyta</taxon>
        <taxon>Tracheophyta</taxon>
        <taxon>Spermatophyta</taxon>
        <taxon>Magnoliopsida</taxon>
        <taxon>eudicotyledons</taxon>
        <taxon>Gunneridae</taxon>
        <taxon>Pentapetalae</taxon>
        <taxon>rosids</taxon>
        <taxon>fabids</taxon>
        <taxon>Cucurbitales</taxon>
        <taxon>Cucurbitaceae</taxon>
        <taxon>Benincaseae</taxon>
        <taxon>Cucumis</taxon>
    </lineage>
</organism>
<protein>
    <recommendedName>
        <fullName evidence="2">Terpene synthase metal-binding domain-containing protein</fullName>
    </recommendedName>
</protein>
<dbReference type="PANTHER" id="PTHR35476:SF3">
    <property type="entry name" value="SMALL RIBOSOMAL SUBUNIT PROTEIN MS75"/>
    <property type="match status" value="1"/>
</dbReference>
<comment type="cofactor">
    <cofactor evidence="1">
        <name>Mg(2+)</name>
        <dbReference type="ChEBI" id="CHEBI:18420"/>
    </cofactor>
</comment>
<dbReference type="InterPro" id="IPR008949">
    <property type="entry name" value="Isoprenoid_synthase_dom_sf"/>
</dbReference>
<sequence>MHGEEILERAFAFTTTNLRAAINNSNGSHEDREISYALKWPFFKAMPRLASRNYISSYEEDPLHNPTLLCFAKLDYNCLQKLYQKELHEISRWWKELKLMEKLSFARDRCVECYIWALGIYFEPEYSLGRTVVTKVVVLTSIMDDIYDLHATFEELQLLTHAIESSSTYELFYDPSLVYCFYYYFFAYYIIQMKRQARYYFFEAKWYKEEYTPTIEEYLRIGRVTACYSLFSPISFLGMGNVASTEAFEWIESDPKALVGSGVIGRIMNDIVSHKFEQERGHVASAVECYMIQYNVPEKEARQELEKQVTNAWKDIIEDYIKSTENDVPNTIFKSVLNLARLSDTFYKDEDGYTCSGGETKPFFSFPKPFFAFTAPLPPISSLELTLRRLPDALSASSDNQKQGFFPNLRRSRLFRSTSRFWVVRNRVVVVALSERVCDLTMQNLHNLIYRLSSTSLGKSTNTSRLLKQNVGCNLLVDSVSTLKHVQGAWLTTLREFSAKSGGFGGGDTKNEWDKSVSEPFPGPTSDDLGWDSVSSWSTGLTKEHFDGEAVGRKASGGGFSESPQSSIVSGLQEYEDTVRELEAENRKSKVYVEKWGERMREMSILLKQVKEPGARGSYLKDSEKAEMYRLHKENPEVYTIEKLAKDYRIMRQRVHAILWLKELEEEEEKKLGHPLDDSIELLLDDFPEFFKSHDREFHVASLPYKPDFKVMPEGWDGTTRDLDEVHYEISQKEDEMLYKEFVERLNFNKKKVAGEVFCHKYSRRRAADGWKFTVEKMGPRGKRGSGGGWKFVSLPDGSSRPLNEMEKMYVRRETPRHRRKILP</sequence>
<name>A0A5D3CJ95_CUCMM</name>
<dbReference type="Gene3D" id="1.50.10.130">
    <property type="entry name" value="Terpene synthase, N-terminal domain"/>
    <property type="match status" value="1"/>
</dbReference>
<dbReference type="SUPFAM" id="SSF48576">
    <property type="entry name" value="Terpenoid synthases"/>
    <property type="match status" value="1"/>
</dbReference>
<dbReference type="SFLD" id="SFLDS00005">
    <property type="entry name" value="Isoprenoid_Synthase_Type_I"/>
    <property type="match status" value="1"/>
</dbReference>
<comment type="caution">
    <text evidence="3">The sequence shown here is derived from an EMBL/GenBank/DDBJ whole genome shotgun (WGS) entry which is preliminary data.</text>
</comment>
<dbReference type="Pfam" id="PF03936">
    <property type="entry name" value="Terpene_synth_C"/>
    <property type="match status" value="1"/>
</dbReference>
<evidence type="ECO:0000313" key="4">
    <source>
        <dbReference type="Proteomes" id="UP000321947"/>
    </source>
</evidence>
<proteinExistence type="predicted"/>
<dbReference type="InterPro" id="IPR034741">
    <property type="entry name" value="Terpene_cyclase-like_1_C"/>
</dbReference>
<dbReference type="Pfam" id="PF12824">
    <property type="entry name" value="MRP-L20"/>
    <property type="match status" value="1"/>
</dbReference>
<dbReference type="GO" id="GO:0000287">
    <property type="term" value="F:magnesium ion binding"/>
    <property type="evidence" value="ECO:0007669"/>
    <property type="project" value="InterPro"/>
</dbReference>
<evidence type="ECO:0000256" key="1">
    <source>
        <dbReference type="ARBA" id="ARBA00001946"/>
    </source>
</evidence>
<feature type="domain" description="Terpene synthase metal-binding" evidence="2">
    <location>
        <begin position="95"/>
        <end position="315"/>
    </location>
</feature>
<dbReference type="GO" id="GO:0010333">
    <property type="term" value="F:terpene synthase activity"/>
    <property type="evidence" value="ECO:0007669"/>
    <property type="project" value="InterPro"/>
</dbReference>
<dbReference type="EMBL" id="SSTD01010328">
    <property type="protein sequence ID" value="TYK12013.1"/>
    <property type="molecule type" value="Genomic_DNA"/>
</dbReference>
<dbReference type="AlphaFoldDB" id="A0A5D3CJ95"/>
<reference evidence="3 4" key="1">
    <citation type="submission" date="2019-08" db="EMBL/GenBank/DDBJ databases">
        <title>Draft genome sequences of two oriental melons (Cucumis melo L. var makuwa).</title>
        <authorList>
            <person name="Kwon S.-Y."/>
        </authorList>
    </citation>
    <scope>NUCLEOTIDE SEQUENCE [LARGE SCALE GENOMIC DNA]</scope>
    <source>
        <strain evidence="4">cv. Chang Bougi</strain>
        <tissue evidence="3">Leaf</tissue>
    </source>
</reference>
<evidence type="ECO:0000259" key="2">
    <source>
        <dbReference type="Pfam" id="PF03936"/>
    </source>
</evidence>